<evidence type="ECO:0000259" key="4">
    <source>
        <dbReference type="Pfam" id="PF02678"/>
    </source>
</evidence>
<reference evidence="6" key="2">
    <citation type="submission" date="2021-04" db="EMBL/GenBank/DDBJ databases">
        <authorList>
            <person name="Podell S."/>
        </authorList>
    </citation>
    <scope>NUCLEOTIDE SEQUENCE</scope>
    <source>
        <strain evidence="6">Hildebrandi</strain>
    </source>
</reference>
<feature type="domain" description="Pirin N-terminal" evidence="4">
    <location>
        <begin position="110"/>
        <end position="214"/>
    </location>
</feature>
<dbReference type="Proteomes" id="UP000693970">
    <property type="component" value="Unassembled WGS sequence"/>
</dbReference>
<dbReference type="PANTHER" id="PTHR43212">
    <property type="entry name" value="QUERCETIN 2,3-DIOXYGENASE"/>
    <property type="match status" value="1"/>
</dbReference>
<comment type="similarity">
    <text evidence="1">Belongs to the pirin family.</text>
</comment>
<dbReference type="InterPro" id="IPR003829">
    <property type="entry name" value="Pirin_N_dom"/>
</dbReference>
<dbReference type="OrthoDB" id="198735at2759"/>
<feature type="chain" id="PRO_5039947646" evidence="3">
    <location>
        <begin position="30"/>
        <end position="353"/>
    </location>
</feature>
<sequence length="353" mass="39344">MTYFSNIIKIHKFILSIAILCFSIAQALTNQTPPNVPNTCLNTDATDANKATSDSPRIKSTTEPDWTESMKRTMAPLARLIPNEKLFVSEPNPAWFGNGANTPDDPAWTNSNWLKSRFHFSFAEYNNHRNSHFGILRVMNDDLVQPHRGFGTHPHRNMEIITYIVHGELAHEDSMGNGESLGRGSIQFMTAGTGITHSEFNHGDKPLRFIQTWIVPRQSGLKPSYGSYNAGQDCDGKKNVLQHLASDVDRTDVETPVKIAQDANCYAAELEMNKSTRVELGEKRQAYMLCVEGELEVNGKTLKKHDAMEIHGGEHKTSLEIKATGVEETENGNVAHFLMFDMPLVPGSGRSDM</sequence>
<evidence type="ECO:0000313" key="6">
    <source>
        <dbReference type="EMBL" id="KAG7374229.1"/>
    </source>
</evidence>
<dbReference type="CDD" id="cd02910">
    <property type="entry name" value="cupin_Yhhw_N"/>
    <property type="match status" value="1"/>
</dbReference>
<feature type="signal peptide" evidence="3">
    <location>
        <begin position="1"/>
        <end position="29"/>
    </location>
</feature>
<dbReference type="PANTHER" id="PTHR43212:SF3">
    <property type="entry name" value="QUERCETIN 2,3-DIOXYGENASE"/>
    <property type="match status" value="1"/>
</dbReference>
<gene>
    <name evidence="6" type="ORF">IV203_013324</name>
</gene>
<evidence type="ECO:0000256" key="1">
    <source>
        <dbReference type="RuleBase" id="RU003457"/>
    </source>
</evidence>
<keyword evidence="7" id="KW-1185">Reference proteome</keyword>
<dbReference type="InterPro" id="IPR041602">
    <property type="entry name" value="Quercetinase_C"/>
</dbReference>
<organism evidence="6 7">
    <name type="scientific">Nitzschia inconspicua</name>
    <dbReference type="NCBI Taxonomy" id="303405"/>
    <lineage>
        <taxon>Eukaryota</taxon>
        <taxon>Sar</taxon>
        <taxon>Stramenopiles</taxon>
        <taxon>Ochrophyta</taxon>
        <taxon>Bacillariophyta</taxon>
        <taxon>Bacillariophyceae</taxon>
        <taxon>Bacillariophycidae</taxon>
        <taxon>Bacillariales</taxon>
        <taxon>Bacillariaceae</taxon>
        <taxon>Nitzschia</taxon>
    </lineage>
</organism>
<feature type="compositionally biased region" description="Polar residues" evidence="2">
    <location>
        <begin position="42"/>
        <end position="55"/>
    </location>
</feature>
<comment type="caution">
    <text evidence="6">The sequence shown here is derived from an EMBL/GenBank/DDBJ whole genome shotgun (WGS) entry which is preliminary data.</text>
</comment>
<dbReference type="EMBL" id="JAGRRH010000001">
    <property type="protein sequence ID" value="KAG7374229.1"/>
    <property type="molecule type" value="Genomic_DNA"/>
</dbReference>
<feature type="domain" description="Quercetin 2,3-dioxygenase C-terminal cupin" evidence="5">
    <location>
        <begin position="254"/>
        <end position="324"/>
    </location>
</feature>
<evidence type="ECO:0000256" key="2">
    <source>
        <dbReference type="SAM" id="MobiDB-lite"/>
    </source>
</evidence>
<dbReference type="AlphaFoldDB" id="A0A9K3M5H9"/>
<keyword evidence="3" id="KW-0732">Signal</keyword>
<reference evidence="6" key="1">
    <citation type="journal article" date="2021" name="Sci. Rep.">
        <title>Diploid genomic architecture of Nitzschia inconspicua, an elite biomass production diatom.</title>
        <authorList>
            <person name="Oliver A."/>
            <person name="Podell S."/>
            <person name="Pinowska A."/>
            <person name="Traller J.C."/>
            <person name="Smith S.R."/>
            <person name="McClure R."/>
            <person name="Beliaev A."/>
            <person name="Bohutskyi P."/>
            <person name="Hill E.A."/>
            <person name="Rabines A."/>
            <person name="Zheng H."/>
            <person name="Allen L.Z."/>
            <person name="Kuo A."/>
            <person name="Grigoriev I.V."/>
            <person name="Allen A.E."/>
            <person name="Hazlebeck D."/>
            <person name="Allen E.E."/>
        </authorList>
    </citation>
    <scope>NUCLEOTIDE SEQUENCE</scope>
    <source>
        <strain evidence="6">Hildebrandi</strain>
    </source>
</reference>
<evidence type="ECO:0000259" key="5">
    <source>
        <dbReference type="Pfam" id="PF17954"/>
    </source>
</evidence>
<accession>A0A9K3M5H9</accession>
<dbReference type="Pfam" id="PF02678">
    <property type="entry name" value="Pirin"/>
    <property type="match status" value="1"/>
</dbReference>
<feature type="region of interest" description="Disordered" evidence="2">
    <location>
        <begin position="42"/>
        <end position="68"/>
    </location>
</feature>
<dbReference type="InterPro" id="IPR012093">
    <property type="entry name" value="Pirin"/>
</dbReference>
<evidence type="ECO:0000256" key="3">
    <source>
        <dbReference type="SAM" id="SignalP"/>
    </source>
</evidence>
<protein>
    <submittedName>
        <fullName evidence="6">Pirin-like protein</fullName>
    </submittedName>
</protein>
<name>A0A9K3M5H9_9STRA</name>
<dbReference type="Pfam" id="PF17954">
    <property type="entry name" value="Pirin_C_2"/>
    <property type="match status" value="1"/>
</dbReference>
<proteinExistence type="inferred from homology"/>
<evidence type="ECO:0000313" key="7">
    <source>
        <dbReference type="Proteomes" id="UP000693970"/>
    </source>
</evidence>